<evidence type="ECO:0000256" key="3">
    <source>
        <dbReference type="ARBA" id="ARBA00022729"/>
    </source>
</evidence>
<dbReference type="AlphaFoldDB" id="A0A366HB00"/>
<evidence type="ECO:0000259" key="6">
    <source>
        <dbReference type="SMART" id="SM00062"/>
    </source>
</evidence>
<dbReference type="Pfam" id="PF00497">
    <property type="entry name" value="SBP_bac_3"/>
    <property type="match status" value="1"/>
</dbReference>
<feature type="domain" description="Solute-binding protein family 3/N-terminal" evidence="6">
    <location>
        <begin position="93"/>
        <end position="338"/>
    </location>
</feature>
<dbReference type="PROSITE" id="PS01039">
    <property type="entry name" value="SBP_BACTERIAL_3"/>
    <property type="match status" value="1"/>
</dbReference>
<comment type="caution">
    <text evidence="7">The sequence shown here is derived from an EMBL/GenBank/DDBJ whole genome shotgun (WGS) entry which is preliminary data.</text>
</comment>
<dbReference type="InterPro" id="IPR001638">
    <property type="entry name" value="Solute-binding_3/MltF_N"/>
</dbReference>
<accession>A0A366HB00</accession>
<dbReference type="GO" id="GO:0006865">
    <property type="term" value="P:amino acid transport"/>
    <property type="evidence" value="ECO:0007669"/>
    <property type="project" value="TreeGrafter"/>
</dbReference>
<keyword evidence="2" id="KW-0813">Transport</keyword>
<dbReference type="Gene3D" id="3.40.190.10">
    <property type="entry name" value="Periplasmic binding protein-like II"/>
    <property type="match status" value="2"/>
</dbReference>
<name>A0A366HB00_9BURK</name>
<proteinExistence type="inferred from homology"/>
<dbReference type="CDD" id="cd13692">
    <property type="entry name" value="PBP2_BztA"/>
    <property type="match status" value="1"/>
</dbReference>
<reference evidence="7 8" key="1">
    <citation type="submission" date="2018-06" db="EMBL/GenBank/DDBJ databases">
        <title>Genomic Encyclopedia of Type Strains, Phase IV (KMG-IV): sequencing the most valuable type-strain genomes for metagenomic binning, comparative biology and taxonomic classification.</title>
        <authorList>
            <person name="Goeker M."/>
        </authorList>
    </citation>
    <scope>NUCLEOTIDE SEQUENCE [LARGE SCALE GENOMIC DNA]</scope>
    <source>
        <strain evidence="7 8">DSM 25520</strain>
    </source>
</reference>
<keyword evidence="5" id="KW-0472">Membrane</keyword>
<keyword evidence="5" id="KW-0812">Transmembrane</keyword>
<evidence type="ECO:0000313" key="8">
    <source>
        <dbReference type="Proteomes" id="UP000253628"/>
    </source>
</evidence>
<sequence length="398" mass="43295">MKCVSARPFSAGAIILIERAWSTDSAKFPPRRKARPIAARLGIYNRIHSRTQKRGMQMRRLGLIQGAVASLALVGWLPLAQADTLDVVKDRGYVQCGVTTGFAGFSTPDDKGQWHGLDIDLCRAVAAAVLGDADKFKAVPLNSQQRFTALQSGEIDLLARNTSVTQRRDTALGAIHAGINFYDGQGFLVPKELGVTSAKELDGATICMQTGTSNENTMADWARANNIKYKPVVIEQFSEVVNAFAAGRCDVFSTDASGLASIRISKLKNPDDYVVLPEIISKEPLGPFVRQGDDVWLNAVKWSLMAMIEAEELGVTSANVEQQLKSSSPSIQRLLGVVPGAGKNLRLDDKWAYNIVRQVGNYGESYERNVGMGSPLKIPRGLNALWTKGGLMYALPIR</sequence>
<gene>
    <name evidence="7" type="ORF">DFR37_107112</name>
</gene>
<dbReference type="InterPro" id="IPR051455">
    <property type="entry name" value="Bact_solute-bind_prot3"/>
</dbReference>
<dbReference type="Proteomes" id="UP000253628">
    <property type="component" value="Unassembled WGS sequence"/>
</dbReference>
<evidence type="ECO:0000256" key="5">
    <source>
        <dbReference type="SAM" id="Phobius"/>
    </source>
</evidence>
<dbReference type="EMBL" id="QNRQ01000007">
    <property type="protein sequence ID" value="RBP38348.1"/>
    <property type="molecule type" value="Genomic_DNA"/>
</dbReference>
<dbReference type="SMART" id="SM00062">
    <property type="entry name" value="PBPb"/>
    <property type="match status" value="1"/>
</dbReference>
<dbReference type="PANTHER" id="PTHR30085:SF7">
    <property type="entry name" value="AMINO-ACID ABC TRANSPORTER-BINDING PROTEIN YHDW-RELATED"/>
    <property type="match status" value="1"/>
</dbReference>
<evidence type="ECO:0000256" key="1">
    <source>
        <dbReference type="ARBA" id="ARBA00010333"/>
    </source>
</evidence>
<keyword evidence="5" id="KW-1133">Transmembrane helix</keyword>
<evidence type="ECO:0000256" key="4">
    <source>
        <dbReference type="RuleBase" id="RU003744"/>
    </source>
</evidence>
<evidence type="ECO:0000313" key="7">
    <source>
        <dbReference type="EMBL" id="RBP38348.1"/>
    </source>
</evidence>
<comment type="similarity">
    <text evidence="1 4">Belongs to the bacterial solute-binding protein 3 family.</text>
</comment>
<keyword evidence="8" id="KW-1185">Reference proteome</keyword>
<keyword evidence="3" id="KW-0732">Signal</keyword>
<dbReference type="PANTHER" id="PTHR30085">
    <property type="entry name" value="AMINO ACID ABC TRANSPORTER PERMEASE"/>
    <property type="match status" value="1"/>
</dbReference>
<dbReference type="SUPFAM" id="SSF53850">
    <property type="entry name" value="Periplasmic binding protein-like II"/>
    <property type="match status" value="1"/>
</dbReference>
<evidence type="ECO:0000256" key="2">
    <source>
        <dbReference type="ARBA" id="ARBA00022448"/>
    </source>
</evidence>
<organism evidence="7 8">
    <name type="scientific">Eoetvoesiella caeni</name>
    <dbReference type="NCBI Taxonomy" id="645616"/>
    <lineage>
        <taxon>Bacteria</taxon>
        <taxon>Pseudomonadati</taxon>
        <taxon>Pseudomonadota</taxon>
        <taxon>Betaproteobacteria</taxon>
        <taxon>Burkholderiales</taxon>
        <taxon>Alcaligenaceae</taxon>
        <taxon>Eoetvoesiella</taxon>
    </lineage>
</organism>
<dbReference type="InterPro" id="IPR018313">
    <property type="entry name" value="SBP_3_CS"/>
</dbReference>
<feature type="transmembrane region" description="Helical" evidence="5">
    <location>
        <begin position="61"/>
        <end position="79"/>
    </location>
</feature>
<protein>
    <submittedName>
        <fullName evidence="7">Amino acid ABC transporter substrate-binding protein (PAAT family)</fullName>
    </submittedName>
</protein>